<sequence>MKNTFGEKHKLPLTFKNITKFGSRTNVKRNSNTVYFLDSKKYRSNFYFREKPFKALTRLL</sequence>
<dbReference type="EMBL" id="PPEI02000009">
    <property type="protein sequence ID" value="PWN59996.1"/>
    <property type="molecule type" value="Genomic_DNA"/>
</dbReference>
<gene>
    <name evidence="1" type="ORF">C1638_020735</name>
</gene>
<evidence type="ECO:0000313" key="1">
    <source>
        <dbReference type="EMBL" id="PWN59996.1"/>
    </source>
</evidence>
<protein>
    <submittedName>
        <fullName evidence="1">Uncharacterized protein</fullName>
    </submittedName>
</protein>
<proteinExistence type="predicted"/>
<dbReference type="Proteomes" id="UP000236182">
    <property type="component" value="Unassembled WGS sequence"/>
</dbReference>
<keyword evidence="2" id="KW-1185">Reference proteome</keyword>
<dbReference type="AlphaFoldDB" id="A0A316WI81"/>
<comment type="caution">
    <text evidence="1">The sequence shown here is derived from an EMBL/GenBank/DDBJ whole genome shotgun (WGS) entry which is preliminary data.</text>
</comment>
<name>A0A316WI81_9FLAO</name>
<reference evidence="1" key="1">
    <citation type="submission" date="2018-04" db="EMBL/GenBank/DDBJ databases">
        <title>Draft Genome Sequences of Chryseobacterium lactis NCTC11390T isolated from milk, Chryseobacterium oncorhynchi 701B-08T from rainbow trout, and Chryseobacterium viscerum 687B-08T from diseased fish.</title>
        <authorList>
            <person name="Jeong J.-J."/>
            <person name="Lee Y.J."/>
            <person name="Pathiraja D."/>
            <person name="Park B."/>
            <person name="Choi I.-G."/>
            <person name="Kim K.D."/>
        </authorList>
    </citation>
    <scope>NUCLEOTIDE SEQUENCE [LARGE SCALE GENOMIC DNA]</scope>
    <source>
        <strain evidence="1">701B-08</strain>
    </source>
</reference>
<accession>A0A316WI81</accession>
<organism evidence="1 2">
    <name type="scientific">Chryseobacterium oncorhynchi</name>
    <dbReference type="NCBI Taxonomy" id="741074"/>
    <lineage>
        <taxon>Bacteria</taxon>
        <taxon>Pseudomonadati</taxon>
        <taxon>Bacteroidota</taxon>
        <taxon>Flavobacteriia</taxon>
        <taxon>Flavobacteriales</taxon>
        <taxon>Weeksellaceae</taxon>
        <taxon>Chryseobacterium group</taxon>
        <taxon>Chryseobacterium</taxon>
    </lineage>
</organism>
<evidence type="ECO:0000313" key="2">
    <source>
        <dbReference type="Proteomes" id="UP000236182"/>
    </source>
</evidence>